<evidence type="ECO:0000313" key="10">
    <source>
        <dbReference type="EMBL" id="AMO68458.1"/>
    </source>
</evidence>
<feature type="transmembrane region" description="Helical" evidence="8">
    <location>
        <begin position="137"/>
        <end position="154"/>
    </location>
</feature>
<feature type="transmembrane region" description="Helical" evidence="8">
    <location>
        <begin position="35"/>
        <end position="54"/>
    </location>
</feature>
<dbReference type="RefSeq" id="WP_008250197.1">
    <property type="nucleotide sequence ID" value="NZ_CP014544.1"/>
</dbReference>
<organism evidence="10 11">
    <name type="scientific">Zhongshania aliphaticivorans</name>
    <dbReference type="NCBI Taxonomy" id="1470434"/>
    <lineage>
        <taxon>Bacteria</taxon>
        <taxon>Pseudomonadati</taxon>
        <taxon>Pseudomonadota</taxon>
        <taxon>Gammaproteobacteria</taxon>
        <taxon>Cellvibrionales</taxon>
        <taxon>Spongiibacteraceae</taxon>
        <taxon>Zhongshania</taxon>
    </lineage>
</organism>
<dbReference type="Proteomes" id="UP000074119">
    <property type="component" value="Chromosome"/>
</dbReference>
<dbReference type="STRING" id="1470434.AZF00_09160"/>
<dbReference type="PRINTS" id="PR01434">
    <property type="entry name" value="NADHDHGNASE5"/>
</dbReference>
<dbReference type="Pfam" id="PF00361">
    <property type="entry name" value="Proton_antipo_M"/>
    <property type="match status" value="1"/>
</dbReference>
<dbReference type="PANTHER" id="PTHR42703:SF1">
    <property type="entry name" value="NA(+)_H(+) ANTIPORTER SUBUNIT D1"/>
    <property type="match status" value="1"/>
</dbReference>
<feature type="transmembrane region" description="Helical" evidence="8">
    <location>
        <begin position="207"/>
        <end position="226"/>
    </location>
</feature>
<feature type="transmembrane region" description="Helical" evidence="8">
    <location>
        <begin position="369"/>
        <end position="392"/>
    </location>
</feature>
<feature type="transmembrane region" description="Helical" evidence="8">
    <location>
        <begin position="337"/>
        <end position="357"/>
    </location>
</feature>
<comment type="subcellular location">
    <subcellularLocation>
        <location evidence="1">Cell membrane</location>
        <topology evidence="1">Multi-pass membrane protein</topology>
    </subcellularLocation>
    <subcellularLocation>
        <location evidence="7">Membrane</location>
        <topology evidence="7">Multi-pass membrane protein</topology>
    </subcellularLocation>
</comment>
<dbReference type="KEGG" id="zal:AZF00_09160"/>
<sequence length="491" mass="52530">MSAPNMLIDAAIFTPLLAVVGILAFARMPNLREAVSILAGLALLLINVELYNSFNEGQSLTRHWVDIVPGLSLSFKIDAMGLLFSLVASLLWPVTTLYAIGYMRGHKEDNQTRFYVCFAVAIAAVMAIAYAENLFTLFVFYEVLSLCTYPLVTHAGTEKAKQGGRIYLGILMGTSVAFFLPAIIVTWLVAGTLDFQAGGVFPEQTGIALLSVLLVLYVFGVAKAAVMPFHRWLPAAMVAPTPVSALLHAVAVVKAGVFSLVKILVFIFGLDTLQQIPATDYLLYLAGAGVVLASLVALRQDNLKARLAYSTVSQLGYITVGALLAVESGVVGSAMHIATHAVGKITLFFCAGAILVASHKSNISEMAGLGRRMPITMIAFFIASLSIIGLPPTAGTWSKWWLLTATLETDQMVLMAVLLLSSLLNIAYLLPIPLRAFFPSVPHADGPVAIKEAPTASLIALCITAGACILLFFFPNPLFELVSQIFTEGSQ</sequence>
<dbReference type="InterPro" id="IPR050586">
    <property type="entry name" value="CPA3_Na-H_Antiporter_D"/>
</dbReference>
<evidence type="ECO:0000313" key="11">
    <source>
        <dbReference type="Proteomes" id="UP000074119"/>
    </source>
</evidence>
<accession>A0A127M5D6</accession>
<evidence type="ECO:0000256" key="6">
    <source>
        <dbReference type="ARBA" id="ARBA00023136"/>
    </source>
</evidence>
<feature type="transmembrane region" description="Helical" evidence="8">
    <location>
        <begin position="166"/>
        <end position="187"/>
    </location>
</feature>
<feature type="transmembrane region" description="Helical" evidence="8">
    <location>
        <begin position="412"/>
        <end position="434"/>
    </location>
</feature>
<dbReference type="EMBL" id="CP014544">
    <property type="protein sequence ID" value="AMO68458.1"/>
    <property type="molecule type" value="Genomic_DNA"/>
</dbReference>
<keyword evidence="3" id="KW-1003">Cell membrane</keyword>
<evidence type="ECO:0000256" key="4">
    <source>
        <dbReference type="ARBA" id="ARBA00022692"/>
    </source>
</evidence>
<dbReference type="InterPro" id="IPR001750">
    <property type="entry name" value="ND/Mrp_TM"/>
</dbReference>
<keyword evidence="5 8" id="KW-1133">Transmembrane helix</keyword>
<comment type="similarity">
    <text evidence="2">Belongs to the CPA3 antiporters (TC 2.A.63) subunit D family.</text>
</comment>
<gene>
    <name evidence="10" type="ORF">AZF00_09160</name>
</gene>
<feature type="transmembrane region" description="Helical" evidence="8">
    <location>
        <begin position="307"/>
        <end position="325"/>
    </location>
</feature>
<feature type="domain" description="NADH:quinone oxidoreductase/Mrp antiporter transmembrane" evidence="9">
    <location>
        <begin position="131"/>
        <end position="423"/>
    </location>
</feature>
<evidence type="ECO:0000256" key="2">
    <source>
        <dbReference type="ARBA" id="ARBA00005346"/>
    </source>
</evidence>
<name>A0A127M5D6_9GAMM</name>
<feature type="transmembrane region" description="Helical" evidence="8">
    <location>
        <begin position="281"/>
        <end position="298"/>
    </location>
</feature>
<feature type="transmembrane region" description="Helical" evidence="8">
    <location>
        <begin position="112"/>
        <end position="131"/>
    </location>
</feature>
<evidence type="ECO:0000256" key="3">
    <source>
        <dbReference type="ARBA" id="ARBA00022475"/>
    </source>
</evidence>
<evidence type="ECO:0000256" key="7">
    <source>
        <dbReference type="RuleBase" id="RU000320"/>
    </source>
</evidence>
<evidence type="ECO:0000256" key="1">
    <source>
        <dbReference type="ARBA" id="ARBA00004651"/>
    </source>
</evidence>
<evidence type="ECO:0000256" key="5">
    <source>
        <dbReference type="ARBA" id="ARBA00022989"/>
    </source>
</evidence>
<reference evidence="10 11" key="1">
    <citation type="submission" date="2015-12" db="EMBL/GenBank/DDBJ databases">
        <authorList>
            <person name="Shamseldin A."/>
            <person name="Moawad H."/>
            <person name="Abd El-Rahim W.M."/>
            <person name="Sadowsky M.J."/>
        </authorList>
    </citation>
    <scope>NUCLEOTIDE SEQUENCE [LARGE SCALE GENOMIC DNA]</scope>
    <source>
        <strain evidence="10 11">SM2</strain>
    </source>
</reference>
<dbReference type="AlphaFoldDB" id="A0A127M5D6"/>
<feature type="transmembrane region" description="Helical" evidence="8">
    <location>
        <begin position="79"/>
        <end position="100"/>
    </location>
</feature>
<keyword evidence="4 7" id="KW-0812">Transmembrane</keyword>
<evidence type="ECO:0000259" key="9">
    <source>
        <dbReference type="Pfam" id="PF00361"/>
    </source>
</evidence>
<evidence type="ECO:0000256" key="8">
    <source>
        <dbReference type="SAM" id="Phobius"/>
    </source>
</evidence>
<protein>
    <submittedName>
        <fullName evidence="10">Cation:proton antiporter</fullName>
    </submittedName>
</protein>
<dbReference type="GO" id="GO:0005886">
    <property type="term" value="C:plasma membrane"/>
    <property type="evidence" value="ECO:0007669"/>
    <property type="project" value="UniProtKB-SubCell"/>
</dbReference>
<keyword evidence="6 8" id="KW-0472">Membrane</keyword>
<feature type="transmembrane region" description="Helical" evidence="8">
    <location>
        <begin position="455"/>
        <end position="474"/>
    </location>
</feature>
<dbReference type="PANTHER" id="PTHR42703">
    <property type="entry name" value="NADH DEHYDROGENASE"/>
    <property type="match status" value="1"/>
</dbReference>
<feature type="transmembrane region" description="Helical" evidence="8">
    <location>
        <begin position="6"/>
        <end position="26"/>
    </location>
</feature>
<feature type="transmembrane region" description="Helical" evidence="8">
    <location>
        <begin position="246"/>
        <end position="269"/>
    </location>
</feature>
<proteinExistence type="inferred from homology"/>